<evidence type="ECO:0000256" key="3">
    <source>
        <dbReference type="ARBA" id="ARBA00025740"/>
    </source>
</evidence>
<dbReference type="SMART" id="SM00320">
    <property type="entry name" value="WD40"/>
    <property type="match status" value="3"/>
</dbReference>
<proteinExistence type="inferred from homology"/>
<reference evidence="5" key="1">
    <citation type="submission" date="2021-01" db="EMBL/GenBank/DDBJ databases">
        <authorList>
            <person name="Corre E."/>
            <person name="Pelletier E."/>
            <person name="Niang G."/>
            <person name="Scheremetjew M."/>
            <person name="Finn R."/>
            <person name="Kale V."/>
            <person name="Holt S."/>
            <person name="Cochrane G."/>
            <person name="Meng A."/>
            <person name="Brown T."/>
            <person name="Cohen L."/>
        </authorList>
    </citation>
    <scope>NUCLEOTIDE SEQUENCE</scope>
    <source>
        <strain evidence="5">CCMP1510</strain>
    </source>
</reference>
<evidence type="ECO:0000256" key="2">
    <source>
        <dbReference type="ARBA" id="ARBA00022737"/>
    </source>
</evidence>
<dbReference type="SUPFAM" id="SSF50978">
    <property type="entry name" value="WD40 repeat-like"/>
    <property type="match status" value="1"/>
</dbReference>
<dbReference type="GO" id="GO:0005737">
    <property type="term" value="C:cytoplasm"/>
    <property type="evidence" value="ECO:0007669"/>
    <property type="project" value="UniProtKB-ARBA"/>
</dbReference>
<evidence type="ECO:0000256" key="1">
    <source>
        <dbReference type="ARBA" id="ARBA00022574"/>
    </source>
</evidence>
<name>A0A7S3JWF9_9STRA</name>
<feature type="region of interest" description="Disordered" evidence="4">
    <location>
        <begin position="267"/>
        <end position="317"/>
    </location>
</feature>
<comment type="similarity">
    <text evidence="3">Belongs to the WD repeat PROPPIN family.</text>
</comment>
<protein>
    <recommendedName>
        <fullName evidence="6">Autophagy-related protein 18</fullName>
    </recommendedName>
</protein>
<evidence type="ECO:0008006" key="6">
    <source>
        <dbReference type="Google" id="ProtNLM"/>
    </source>
</evidence>
<dbReference type="AlphaFoldDB" id="A0A7S3JWF9"/>
<sequence length="448" mass="48074">MKVQEALKEEGNNKVEKSELLFVSFNQDFGCFACGTESGFRIYNVDPFKETFRRAFRGGGIGIVEMLFRCNLLALVGGGSSPRYPPNKVMIWDDHQNRCIGELSFRSEVKAVKLRRDRVVVALATKVYVYRFSDLKLLDQISTQVNSRGLAALCADPAHNVLACPGVNKGHVRIELYDSRKSTIVAAHESDLCRLALNSDGSLVATASDKGTLVRIFDTHTGAQVRELRRGVDRAIIYAIAFDPDSKYVACTSDKGTAHVFSIQSHHTTQASSEKGTAFERTNSNTSSQRHIASSPPNASLSGRGGTTAQGAQPNNAKSNLSFLRRVVPGGLASSYLESEWSFAQVHGLEAPTICAFGTQPNTLVLVGADGSFLVSNFARGGEAERLTFAKFLNSSSDTARGGGGGESDHQTTASTSIPPPQPTSESPSIVTGASEPLPIPPSQQTSP</sequence>
<accession>A0A7S3JWF9</accession>
<dbReference type="InterPro" id="IPR048720">
    <property type="entry name" value="PROPPIN"/>
</dbReference>
<dbReference type="InterPro" id="IPR015943">
    <property type="entry name" value="WD40/YVTN_repeat-like_dom_sf"/>
</dbReference>
<dbReference type="InterPro" id="IPR001680">
    <property type="entry name" value="WD40_rpt"/>
</dbReference>
<feature type="region of interest" description="Disordered" evidence="4">
    <location>
        <begin position="398"/>
        <end position="448"/>
    </location>
</feature>
<evidence type="ECO:0000313" key="5">
    <source>
        <dbReference type="EMBL" id="CAE0367353.1"/>
    </source>
</evidence>
<organism evidence="5">
    <name type="scientific">Aureoumbra lagunensis</name>
    <dbReference type="NCBI Taxonomy" id="44058"/>
    <lineage>
        <taxon>Eukaryota</taxon>
        <taxon>Sar</taxon>
        <taxon>Stramenopiles</taxon>
        <taxon>Ochrophyta</taxon>
        <taxon>Pelagophyceae</taxon>
        <taxon>Pelagomonadales</taxon>
        <taxon>Aureoumbra</taxon>
    </lineage>
</organism>
<dbReference type="Gene3D" id="2.130.10.10">
    <property type="entry name" value="YVTN repeat-like/Quinoprotein amine dehydrogenase"/>
    <property type="match status" value="1"/>
</dbReference>
<dbReference type="InterPro" id="IPR036322">
    <property type="entry name" value="WD40_repeat_dom_sf"/>
</dbReference>
<feature type="compositionally biased region" description="Polar residues" evidence="4">
    <location>
        <begin position="267"/>
        <end position="302"/>
    </location>
</feature>
<gene>
    <name evidence="5" type="ORF">ALAG00032_LOCUS8102</name>
</gene>
<keyword evidence="2" id="KW-0677">Repeat</keyword>
<dbReference type="Pfam" id="PF21032">
    <property type="entry name" value="PROPPIN"/>
    <property type="match status" value="1"/>
</dbReference>
<dbReference type="PANTHER" id="PTHR11227">
    <property type="entry name" value="WD-REPEAT PROTEIN INTERACTING WITH PHOSPHOINOSIDES WIPI -RELATED"/>
    <property type="match status" value="1"/>
</dbReference>
<keyword evidence="1" id="KW-0853">WD repeat</keyword>
<evidence type="ECO:0000256" key="4">
    <source>
        <dbReference type="SAM" id="MobiDB-lite"/>
    </source>
</evidence>
<dbReference type="EMBL" id="HBIJ01011873">
    <property type="protein sequence ID" value="CAE0367353.1"/>
    <property type="molecule type" value="Transcribed_RNA"/>
</dbReference>